<organism evidence="1 2">
    <name type="scientific">Dictyobacter alpinus</name>
    <dbReference type="NCBI Taxonomy" id="2014873"/>
    <lineage>
        <taxon>Bacteria</taxon>
        <taxon>Bacillati</taxon>
        <taxon>Chloroflexota</taxon>
        <taxon>Ktedonobacteria</taxon>
        <taxon>Ktedonobacterales</taxon>
        <taxon>Dictyobacteraceae</taxon>
        <taxon>Dictyobacter</taxon>
    </lineage>
</organism>
<keyword evidence="2" id="KW-1185">Reference proteome</keyword>
<proteinExistence type="predicted"/>
<gene>
    <name evidence="1" type="ORF">KDA_04170</name>
</gene>
<dbReference type="AlphaFoldDB" id="A0A402B0Q9"/>
<comment type="caution">
    <text evidence="1">The sequence shown here is derived from an EMBL/GenBank/DDBJ whole genome shotgun (WGS) entry which is preliminary data.</text>
</comment>
<accession>A0A402B0Q9</accession>
<evidence type="ECO:0000313" key="2">
    <source>
        <dbReference type="Proteomes" id="UP000287171"/>
    </source>
</evidence>
<name>A0A402B0Q9_9CHLR</name>
<dbReference type="EMBL" id="BIFT01000001">
    <property type="protein sequence ID" value="GCE24933.1"/>
    <property type="molecule type" value="Genomic_DNA"/>
</dbReference>
<dbReference type="Proteomes" id="UP000287171">
    <property type="component" value="Unassembled WGS sequence"/>
</dbReference>
<reference evidence="2" key="1">
    <citation type="submission" date="2018-12" db="EMBL/GenBank/DDBJ databases">
        <title>Tengunoibacter tsumagoiensis gen. nov., sp. nov., Dictyobacter kobayashii sp. nov., D. alpinus sp. nov., and D. joshuensis sp. nov. and description of Dictyobacteraceae fam. nov. within the order Ktedonobacterales isolated from Tengu-no-mugimeshi.</title>
        <authorList>
            <person name="Wang C.M."/>
            <person name="Zheng Y."/>
            <person name="Sakai Y."/>
            <person name="Toyoda A."/>
            <person name="Minakuchi Y."/>
            <person name="Abe K."/>
            <person name="Yokota A."/>
            <person name="Yabe S."/>
        </authorList>
    </citation>
    <scope>NUCLEOTIDE SEQUENCE [LARGE SCALE GENOMIC DNA]</scope>
    <source>
        <strain evidence="2">Uno16</strain>
    </source>
</reference>
<evidence type="ECO:0000313" key="1">
    <source>
        <dbReference type="EMBL" id="GCE24933.1"/>
    </source>
</evidence>
<protein>
    <submittedName>
        <fullName evidence="1">Uncharacterized protein</fullName>
    </submittedName>
</protein>
<sequence length="52" mass="5660">MMVACFKALTLPVSIENNASNTHTVIEAQDSLHEINISVVSMQAIFVLEADL</sequence>